<evidence type="ECO:0000256" key="7">
    <source>
        <dbReference type="ARBA" id="ARBA00022798"/>
    </source>
</evidence>
<evidence type="ECO:0000256" key="9">
    <source>
        <dbReference type="ARBA" id="ARBA00023315"/>
    </source>
</evidence>
<dbReference type="NCBIfam" id="TIGR02946">
    <property type="entry name" value="acyl_WS_DGAT"/>
    <property type="match status" value="1"/>
</dbReference>
<dbReference type="EC" id="2.3.1.20" evidence="4 11"/>
<dbReference type="Proteomes" id="UP000325690">
    <property type="component" value="Unassembled WGS sequence"/>
</dbReference>
<dbReference type="SUPFAM" id="SSF52777">
    <property type="entry name" value="CoA-dependent acyltransferases"/>
    <property type="match status" value="1"/>
</dbReference>
<dbReference type="Pfam" id="PF03007">
    <property type="entry name" value="WS_DGAT_cat"/>
    <property type="match status" value="1"/>
</dbReference>
<feature type="domain" description="O-acyltransferase WSD1 C-terminal" evidence="13">
    <location>
        <begin position="331"/>
        <end position="469"/>
    </location>
</feature>
<dbReference type="GO" id="GO:0004144">
    <property type="term" value="F:diacylglycerol O-acyltransferase activity"/>
    <property type="evidence" value="ECO:0007669"/>
    <property type="project" value="UniProtKB-EC"/>
</dbReference>
<comment type="caution">
    <text evidence="14">The sequence shown here is derived from an EMBL/GenBank/DDBJ whole genome shotgun (WGS) entry which is preliminary data.</text>
</comment>
<evidence type="ECO:0000256" key="10">
    <source>
        <dbReference type="ARBA" id="ARBA00048109"/>
    </source>
</evidence>
<dbReference type="PANTHER" id="PTHR31650:SF1">
    <property type="entry name" value="WAX ESTER SYNTHASE_DIACYLGLYCEROL ACYLTRANSFERASE 4-RELATED"/>
    <property type="match status" value="1"/>
</dbReference>
<dbReference type="Gene3D" id="3.30.559.10">
    <property type="entry name" value="Chloramphenicol acetyltransferase-like domain"/>
    <property type="match status" value="1"/>
</dbReference>
<keyword evidence="7 11" id="KW-0319">Glycerol metabolism</keyword>
<dbReference type="EMBL" id="ANBP01000056">
    <property type="protein sequence ID" value="KAB7751003.1"/>
    <property type="molecule type" value="Genomic_DNA"/>
</dbReference>
<accession>A0A5N5UN71</accession>
<evidence type="ECO:0000256" key="1">
    <source>
        <dbReference type="ARBA" id="ARBA00004771"/>
    </source>
</evidence>
<comment type="similarity">
    <text evidence="3 11">Belongs to the long-chain O-acyltransferase family.</text>
</comment>
<comment type="pathway">
    <text evidence="1 11">Glycerolipid metabolism; triacylglycerol biosynthesis.</text>
</comment>
<dbReference type="AlphaFoldDB" id="A0A5N5UN71"/>
<evidence type="ECO:0000256" key="8">
    <source>
        <dbReference type="ARBA" id="ARBA00023098"/>
    </source>
</evidence>
<dbReference type="GO" id="GO:0051701">
    <property type="term" value="P:biological process involved in interaction with host"/>
    <property type="evidence" value="ECO:0007669"/>
    <property type="project" value="TreeGrafter"/>
</dbReference>
<evidence type="ECO:0000256" key="6">
    <source>
        <dbReference type="ARBA" id="ARBA00022679"/>
    </source>
</evidence>
<dbReference type="InterPro" id="IPR004255">
    <property type="entry name" value="O-acyltransferase_WSD1_N"/>
</dbReference>
<comment type="catalytic activity">
    <reaction evidence="10 11">
        <text>an acyl-CoA + a 1,2-diacyl-sn-glycerol = a triacyl-sn-glycerol + CoA</text>
        <dbReference type="Rhea" id="RHEA:10868"/>
        <dbReference type="ChEBI" id="CHEBI:17815"/>
        <dbReference type="ChEBI" id="CHEBI:57287"/>
        <dbReference type="ChEBI" id="CHEBI:58342"/>
        <dbReference type="ChEBI" id="CHEBI:64615"/>
        <dbReference type="EC" id="2.3.1.20"/>
    </reaction>
</comment>
<name>A0A5N5UN71_MYCPH</name>
<dbReference type="GO" id="GO:0001666">
    <property type="term" value="P:response to hypoxia"/>
    <property type="evidence" value="ECO:0007669"/>
    <property type="project" value="TreeGrafter"/>
</dbReference>
<protein>
    <recommendedName>
        <fullName evidence="4 11">Diacylglycerol O-acyltransferase</fullName>
        <ecNumber evidence="4 11">2.3.1.20</ecNumber>
    </recommendedName>
</protein>
<reference evidence="14 15" key="1">
    <citation type="submission" date="2012-10" db="EMBL/GenBank/DDBJ databases">
        <title>The draft sequence of the Mycobacterium pheli genome.</title>
        <authorList>
            <person name="Pettersson B.M.F."/>
            <person name="Das S."/>
            <person name="Dasgupta S."/>
            <person name="Bhattacharya A."/>
            <person name="Kirsebom L.A."/>
        </authorList>
    </citation>
    <scope>NUCLEOTIDE SEQUENCE [LARGE SCALE GENOMIC DNA]</scope>
    <source>
        <strain evidence="14 15">CCUG 21000</strain>
    </source>
</reference>
<comment type="pathway">
    <text evidence="2">Lipid metabolism.</text>
</comment>
<keyword evidence="15" id="KW-1185">Reference proteome</keyword>
<dbReference type="GO" id="GO:0071731">
    <property type="term" value="P:response to nitric oxide"/>
    <property type="evidence" value="ECO:0007669"/>
    <property type="project" value="TreeGrafter"/>
</dbReference>
<evidence type="ECO:0000256" key="5">
    <source>
        <dbReference type="ARBA" id="ARBA00022516"/>
    </source>
</evidence>
<dbReference type="UniPathway" id="UPA00282"/>
<dbReference type="InterPro" id="IPR045034">
    <property type="entry name" value="O-acyltransferase_WSD1-like"/>
</dbReference>
<evidence type="ECO:0000256" key="11">
    <source>
        <dbReference type="RuleBase" id="RU361241"/>
    </source>
</evidence>
<dbReference type="InterPro" id="IPR014292">
    <property type="entry name" value="Acyl_transf_WS/DGAT"/>
</dbReference>
<dbReference type="InterPro" id="IPR023213">
    <property type="entry name" value="CAT-like_dom_sf"/>
</dbReference>
<keyword evidence="6 11" id="KW-0808">Transferase</keyword>
<keyword evidence="8 11" id="KW-0443">Lipid metabolism</keyword>
<evidence type="ECO:0000259" key="13">
    <source>
        <dbReference type="Pfam" id="PF06974"/>
    </source>
</evidence>
<sequence length="494" mass="53029">MSRRRKRHLMSVPELDAAGLPEELSPLDQILHRGEANPRTRSGIMTLEILDCAPDWDTFRTKFEYASRKVLRLRQKVVMPTLPTVAPRWVVDPDFNLDFHLRRVRAPEPGTFRQVLDLAEVAAQSPLDISRPLWTATLVEGLEGGRAALVVHLSHAVTDGVGGVEMFASLYDLERDPPPEPAPPLPIPQDLSPNDLMRQGITRLPGTIAGRLRGALAGAAHVATEVVRDPVSRLGSVVEYAMSGTRVVGPVAEPSPVLRRRSLSSRSEAIDIEFGVMHRSAKAAGGSINDAYLAGLCGALRLYHEAKGVPVDTLPMAVPVNLRSDSDPAGGNRFAGVNLAAPIGLADPAERIREIRAQMTTKREERAIDMVGAIAPLVGLLPDTVLESMAGTVVNADVQASNVPVYAGDTYIAGAKVLRQYGLGPLPGVAMMVVLVSRSGYCTVTSRYDRAAVNDQELWARCLLDGFNEVLALGDGRAEPASFHVDGTNGGAAQ</sequence>
<gene>
    <name evidence="14" type="ORF">MPHL21000_25615</name>
</gene>
<evidence type="ECO:0000313" key="15">
    <source>
        <dbReference type="Proteomes" id="UP000325690"/>
    </source>
</evidence>
<dbReference type="GO" id="GO:0006071">
    <property type="term" value="P:glycerol metabolic process"/>
    <property type="evidence" value="ECO:0007669"/>
    <property type="project" value="UniProtKB-KW"/>
</dbReference>
<keyword evidence="9 11" id="KW-0012">Acyltransferase</keyword>
<proteinExistence type="inferred from homology"/>
<dbReference type="PANTHER" id="PTHR31650">
    <property type="entry name" value="O-ACYLTRANSFERASE (WSD1-LIKE) FAMILY PROTEIN"/>
    <property type="match status" value="1"/>
</dbReference>
<evidence type="ECO:0000256" key="4">
    <source>
        <dbReference type="ARBA" id="ARBA00013244"/>
    </source>
</evidence>
<dbReference type="Pfam" id="PF06974">
    <property type="entry name" value="WS_DGAT_C"/>
    <property type="match status" value="1"/>
</dbReference>
<dbReference type="InterPro" id="IPR009721">
    <property type="entry name" value="O-acyltransferase_WSD1_C"/>
</dbReference>
<evidence type="ECO:0000313" key="14">
    <source>
        <dbReference type="EMBL" id="KAB7751003.1"/>
    </source>
</evidence>
<evidence type="ECO:0000256" key="3">
    <source>
        <dbReference type="ARBA" id="ARBA00009587"/>
    </source>
</evidence>
<keyword evidence="5 11" id="KW-0444">Lipid biosynthesis</keyword>
<evidence type="ECO:0000259" key="12">
    <source>
        <dbReference type="Pfam" id="PF03007"/>
    </source>
</evidence>
<organism evidence="14 15">
    <name type="scientific">Mycolicibacterium phlei DSM 43239 = CCUG 21000</name>
    <dbReference type="NCBI Taxonomy" id="1226750"/>
    <lineage>
        <taxon>Bacteria</taxon>
        <taxon>Bacillati</taxon>
        <taxon>Actinomycetota</taxon>
        <taxon>Actinomycetes</taxon>
        <taxon>Mycobacteriales</taxon>
        <taxon>Mycobacteriaceae</taxon>
        <taxon>Mycolicibacterium</taxon>
    </lineage>
</organism>
<evidence type="ECO:0000256" key="2">
    <source>
        <dbReference type="ARBA" id="ARBA00005189"/>
    </source>
</evidence>
<dbReference type="GO" id="GO:0019432">
    <property type="term" value="P:triglyceride biosynthetic process"/>
    <property type="evidence" value="ECO:0007669"/>
    <property type="project" value="UniProtKB-UniPathway"/>
</dbReference>
<dbReference type="GO" id="GO:0005886">
    <property type="term" value="C:plasma membrane"/>
    <property type="evidence" value="ECO:0007669"/>
    <property type="project" value="TreeGrafter"/>
</dbReference>
<feature type="domain" description="O-acyltransferase WSD1-like N-terminal" evidence="12">
    <location>
        <begin position="26"/>
        <end position="292"/>
    </location>
</feature>